<dbReference type="Gene3D" id="2.60.120.10">
    <property type="entry name" value="Jelly Rolls"/>
    <property type="match status" value="1"/>
</dbReference>
<organism evidence="2">
    <name type="scientific">Trichodesmium erythraeum (strain IMS101)</name>
    <dbReference type="NCBI Taxonomy" id="203124"/>
    <lineage>
        <taxon>Bacteria</taxon>
        <taxon>Bacillati</taxon>
        <taxon>Cyanobacteriota</taxon>
        <taxon>Cyanophyceae</taxon>
        <taxon>Oscillatoriophycideae</taxon>
        <taxon>Oscillatoriales</taxon>
        <taxon>Microcoleaceae</taxon>
        <taxon>Trichodesmium</taxon>
    </lineage>
</organism>
<proteinExistence type="predicted"/>
<evidence type="ECO:0000259" key="1">
    <source>
        <dbReference type="Pfam" id="PF07883"/>
    </source>
</evidence>
<dbReference type="InterPro" id="IPR013096">
    <property type="entry name" value="Cupin_2"/>
</dbReference>
<evidence type="ECO:0000313" key="2">
    <source>
        <dbReference type="EMBL" id="ABG51364.1"/>
    </source>
</evidence>
<accession>Q113G0</accession>
<dbReference type="KEGG" id="ter:Tery_2130"/>
<dbReference type="EMBL" id="CP000393">
    <property type="protein sequence ID" value="ABG51364.1"/>
    <property type="molecule type" value="Genomic_DNA"/>
</dbReference>
<dbReference type="AlphaFoldDB" id="Q113G0"/>
<dbReference type="Pfam" id="PF07883">
    <property type="entry name" value="Cupin_2"/>
    <property type="match status" value="1"/>
</dbReference>
<dbReference type="eggNOG" id="COG0662">
    <property type="taxonomic scope" value="Bacteria"/>
</dbReference>
<dbReference type="SUPFAM" id="SSF51182">
    <property type="entry name" value="RmlC-like cupins"/>
    <property type="match status" value="1"/>
</dbReference>
<protein>
    <submittedName>
        <fullName evidence="2">Cupin 2, conserved barrel</fullName>
    </submittedName>
</protein>
<dbReference type="InterPro" id="IPR014710">
    <property type="entry name" value="RmlC-like_jellyroll"/>
</dbReference>
<dbReference type="InterPro" id="IPR011051">
    <property type="entry name" value="RmlC_Cupin_sf"/>
</dbReference>
<feature type="domain" description="Cupin type-2" evidence="1">
    <location>
        <begin position="49"/>
        <end position="103"/>
    </location>
</feature>
<name>Q113G0_TRIEI</name>
<gene>
    <name evidence="2" type="ordered locus">Tery_2130</name>
</gene>
<sequence>MLYQCQKLFLYLNFIKIMEETFINLLSHKNVKINKIISPPNFISEEFIQDEDEWVILLQGSAILEINQKTKKLVKDSYIFIPAKTPHKIISTDPNIKTIWLAIHIY</sequence>
<reference evidence="2" key="1">
    <citation type="submission" date="2006-06" db="EMBL/GenBank/DDBJ databases">
        <title>Complete sequence of Trichodesmium erythraeum IMS101.</title>
        <authorList>
            <consortium name="US DOE Joint Genome Institute"/>
            <person name="Copeland A."/>
            <person name="Lucas S."/>
            <person name="Lapidus A."/>
            <person name="Barry K."/>
            <person name="Detter J.C."/>
            <person name="Glavina del Rio T."/>
            <person name="Hammon N."/>
            <person name="Israni S."/>
            <person name="Dalin E."/>
            <person name="Tice H."/>
            <person name="Pitluck S."/>
            <person name="Kiss H."/>
            <person name="Munk A.C."/>
            <person name="Brettin T."/>
            <person name="Bruce D."/>
            <person name="Han C."/>
            <person name="Tapia R."/>
            <person name="Gilna P."/>
            <person name="Schmutz J."/>
            <person name="Larimer F."/>
            <person name="Land M."/>
            <person name="Hauser L."/>
            <person name="Kyrpides N."/>
            <person name="Kim E."/>
            <person name="Richardson P."/>
        </authorList>
    </citation>
    <scope>NUCLEOTIDE SEQUENCE [LARGE SCALE GENOMIC DNA]</scope>
    <source>
        <strain evidence="2">IMS101</strain>
    </source>
</reference>
<dbReference type="STRING" id="203124.Tery_2130"/>
<dbReference type="HOGENOM" id="CLU_147397_1_0_3"/>